<dbReference type="SUPFAM" id="SSF54593">
    <property type="entry name" value="Glyoxalase/Bleomycin resistance protein/Dihydroxybiphenyl dioxygenase"/>
    <property type="match status" value="1"/>
</dbReference>
<dbReference type="Pfam" id="PF22677">
    <property type="entry name" value="Ble-like_N"/>
    <property type="match status" value="1"/>
</dbReference>
<proteinExistence type="predicted"/>
<organism evidence="2 3">
    <name type="scientific">Ornithinimicrobium tianjinense</name>
    <dbReference type="NCBI Taxonomy" id="1195761"/>
    <lineage>
        <taxon>Bacteria</taxon>
        <taxon>Bacillati</taxon>
        <taxon>Actinomycetota</taxon>
        <taxon>Actinomycetes</taxon>
        <taxon>Micrococcales</taxon>
        <taxon>Ornithinimicrobiaceae</taxon>
        <taxon>Ornithinimicrobium</taxon>
    </lineage>
</organism>
<dbReference type="GO" id="GO:0051213">
    <property type="term" value="F:dioxygenase activity"/>
    <property type="evidence" value="ECO:0007669"/>
    <property type="project" value="UniProtKB-KW"/>
</dbReference>
<protein>
    <submittedName>
        <fullName evidence="2">Glyoxalase/bleomycin resistance protein/ dioxygenase</fullName>
    </submittedName>
</protein>
<dbReference type="InterPro" id="IPR037523">
    <property type="entry name" value="VOC_core"/>
</dbReference>
<reference evidence="2" key="1">
    <citation type="journal article" date="2014" name="Int. J. Syst. Evol. Microbiol.">
        <title>Complete genome sequence of Corynebacterium casei LMG S-19264T (=DSM 44701T), isolated from a smear-ripened cheese.</title>
        <authorList>
            <consortium name="US DOE Joint Genome Institute (JGI-PGF)"/>
            <person name="Walter F."/>
            <person name="Albersmeier A."/>
            <person name="Kalinowski J."/>
            <person name="Ruckert C."/>
        </authorList>
    </citation>
    <scope>NUCLEOTIDE SEQUENCE</scope>
    <source>
        <strain evidence="2">CGMCC 1.12160</strain>
    </source>
</reference>
<dbReference type="AlphaFoldDB" id="A0A917BXM2"/>
<evidence type="ECO:0000313" key="3">
    <source>
        <dbReference type="Proteomes" id="UP000605670"/>
    </source>
</evidence>
<comment type="caution">
    <text evidence="2">The sequence shown here is derived from an EMBL/GenBank/DDBJ whole genome shotgun (WGS) entry which is preliminary data.</text>
</comment>
<dbReference type="PANTHER" id="PTHR36503:SF2">
    <property type="entry name" value="BLR2408 PROTEIN"/>
    <property type="match status" value="1"/>
</dbReference>
<dbReference type="InterPro" id="IPR053863">
    <property type="entry name" value="Glyoxy/Ble-like_N"/>
</dbReference>
<keyword evidence="2" id="KW-0223">Dioxygenase</keyword>
<accession>A0A917BXM2</accession>
<dbReference type="Gene3D" id="3.10.180.10">
    <property type="entry name" value="2,3-Dihydroxybiphenyl 1,2-Dioxygenase, domain 1"/>
    <property type="match status" value="1"/>
</dbReference>
<evidence type="ECO:0000259" key="1">
    <source>
        <dbReference type="PROSITE" id="PS51819"/>
    </source>
</evidence>
<gene>
    <name evidence="2" type="ORF">GCM10011366_30110</name>
</gene>
<keyword evidence="2" id="KW-0560">Oxidoreductase</keyword>
<keyword evidence="3" id="KW-1185">Reference proteome</keyword>
<dbReference type="EMBL" id="BMEM01000007">
    <property type="protein sequence ID" value="GGF60256.1"/>
    <property type="molecule type" value="Genomic_DNA"/>
</dbReference>
<reference evidence="2" key="2">
    <citation type="submission" date="2020-09" db="EMBL/GenBank/DDBJ databases">
        <authorList>
            <person name="Sun Q."/>
            <person name="Zhou Y."/>
        </authorList>
    </citation>
    <scope>NUCLEOTIDE SEQUENCE</scope>
    <source>
        <strain evidence="2">CGMCC 1.12160</strain>
    </source>
</reference>
<dbReference type="PROSITE" id="PS51819">
    <property type="entry name" value="VOC"/>
    <property type="match status" value="1"/>
</dbReference>
<dbReference type="RefSeq" id="WP_188432212.1">
    <property type="nucleotide sequence ID" value="NZ_BAABKH010000004.1"/>
</dbReference>
<name>A0A917BXM2_9MICO</name>
<feature type="domain" description="VOC" evidence="1">
    <location>
        <begin position="6"/>
        <end position="128"/>
    </location>
</feature>
<evidence type="ECO:0000313" key="2">
    <source>
        <dbReference type="EMBL" id="GGF60256.1"/>
    </source>
</evidence>
<dbReference type="InterPro" id="IPR029068">
    <property type="entry name" value="Glyas_Bleomycin-R_OHBP_Dase"/>
</dbReference>
<dbReference type="Proteomes" id="UP000605670">
    <property type="component" value="Unassembled WGS sequence"/>
</dbReference>
<dbReference type="PANTHER" id="PTHR36503">
    <property type="entry name" value="BLR2520 PROTEIN"/>
    <property type="match status" value="1"/>
</dbReference>
<sequence>MSTEHPLVFVNLPVDDLARSRTFFTRLGYRFDEDFCDEDALSLRLGPTSWAMLLRREHFGRFHDGTTAPPGTASALLCLSADSREEVDDLVDRAVLAGGTGVRTQDLGFMYGRSYADPDGHVWEIMWMDVAAALEEIS</sequence>